<reference evidence="1" key="2">
    <citation type="submission" date="2019-11" db="EMBL/GenBank/DDBJ databases">
        <title>Improved Assembly of Tolypothrix boutellei genome.</title>
        <authorList>
            <person name="Sarangi A.N."/>
            <person name="Mukherjee M."/>
            <person name="Ghosh S."/>
            <person name="Singh D."/>
            <person name="Das A."/>
            <person name="Kant S."/>
            <person name="Prusty A."/>
            <person name="Tripathy S."/>
        </authorList>
    </citation>
    <scope>NUCLEOTIDE SEQUENCE</scope>
    <source>
        <strain evidence="1">VB521301</strain>
    </source>
</reference>
<name>A0A0C1NG31_9CYAN</name>
<evidence type="ECO:0000313" key="3">
    <source>
        <dbReference type="Proteomes" id="UP000029738"/>
    </source>
</evidence>
<organism evidence="2">
    <name type="scientific">Tolypothrix bouteillei VB521301</name>
    <dbReference type="NCBI Taxonomy" id="1479485"/>
    <lineage>
        <taxon>Bacteria</taxon>
        <taxon>Bacillati</taxon>
        <taxon>Cyanobacteriota</taxon>
        <taxon>Cyanophyceae</taxon>
        <taxon>Nostocales</taxon>
        <taxon>Tolypothrichaceae</taxon>
        <taxon>Tolypothrix</taxon>
    </lineage>
</organism>
<dbReference type="EMBL" id="JHEG02000001">
    <property type="protein sequence ID" value="KIE13842.1"/>
    <property type="molecule type" value="Genomic_DNA"/>
</dbReference>
<accession>A0A0C1NG31</accession>
<reference evidence="2" key="1">
    <citation type="journal article" date="2015" name="Genome Announc.">
        <title>Draft Genome Sequence of Tolypothrix boutellei Strain VB521301.</title>
        <authorList>
            <person name="Chandrababunaidu M.M."/>
            <person name="Singh D."/>
            <person name="Sen D."/>
            <person name="Bhan S."/>
            <person name="Das S."/>
            <person name="Gupta A."/>
            <person name="Adhikary S.P."/>
            <person name="Tripathy S."/>
        </authorList>
    </citation>
    <scope>NUCLEOTIDE SEQUENCE</scope>
    <source>
        <strain evidence="2">VB521301</strain>
    </source>
</reference>
<evidence type="ECO:0000313" key="1">
    <source>
        <dbReference type="EMBL" id="KAF3884078.1"/>
    </source>
</evidence>
<dbReference type="Proteomes" id="UP000029738">
    <property type="component" value="Unassembled WGS sequence"/>
</dbReference>
<gene>
    <name evidence="2" type="ORF">DA73_0200050</name>
    <name evidence="1" type="ORF">DA73_0400000095</name>
</gene>
<sequence length="158" mass="17896">MDSDLKKIVYSWIYKERWGFNTVPPTEEIAAYSKALAICAKGNGTLSQAEREWIIGYVATTGGDANLIELLKTYEGNDNLEELASTVEAGKRCLVYDAIAACCADKDFDDSERSKVKLIAETLGISQEIVEQIEDLYHEERKLFEKRMNLLFPDKKPY</sequence>
<evidence type="ECO:0008006" key="4">
    <source>
        <dbReference type="Google" id="ProtNLM"/>
    </source>
</evidence>
<dbReference type="EMBL" id="JHEG04000001">
    <property type="protein sequence ID" value="KAF3884078.1"/>
    <property type="molecule type" value="Genomic_DNA"/>
</dbReference>
<dbReference type="SUPFAM" id="SSF158682">
    <property type="entry name" value="TerB-like"/>
    <property type="match status" value="1"/>
</dbReference>
<keyword evidence="3" id="KW-1185">Reference proteome</keyword>
<dbReference type="InterPro" id="IPR029024">
    <property type="entry name" value="TerB-like"/>
</dbReference>
<proteinExistence type="predicted"/>
<dbReference type="OrthoDB" id="466680at2"/>
<evidence type="ECO:0000313" key="2">
    <source>
        <dbReference type="EMBL" id="KIE13842.1"/>
    </source>
</evidence>
<protein>
    <recommendedName>
        <fullName evidence="4">Co-chaperone DjlA N-terminal domain-containing protein</fullName>
    </recommendedName>
</protein>
<dbReference type="AlphaFoldDB" id="A0A0C1NG31"/>
<dbReference type="RefSeq" id="WP_038092390.1">
    <property type="nucleotide sequence ID" value="NZ_JHEG04000001.1"/>
</dbReference>
<comment type="caution">
    <text evidence="2">The sequence shown here is derived from an EMBL/GenBank/DDBJ whole genome shotgun (WGS) entry which is preliminary data.</text>
</comment>
<dbReference type="Gene3D" id="1.10.3680.10">
    <property type="entry name" value="TerB-like"/>
    <property type="match status" value="1"/>
</dbReference>